<name>A0AAD2JXY2_9AGAR</name>
<dbReference type="AlphaFoldDB" id="A0AAD2JXY2"/>
<sequence>MKMTISDELRIPGACGSPSGLARGGCAGESCARCLPKLPGGSSLVRWGNGARDSHICRHAASVVPCTAIGTSAADVIRFRSSTTPYAHAVSSRRSAPHDPLRAGTQLASSGPGSRAPTTARLPAPASSAPFRPFRRCASVPVESCPGRPCV</sequence>
<feature type="region of interest" description="Disordered" evidence="1">
    <location>
        <begin position="88"/>
        <end position="127"/>
    </location>
</feature>
<keyword evidence="3" id="KW-1185">Reference proteome</keyword>
<proteinExistence type="predicted"/>
<feature type="compositionally biased region" description="Low complexity" evidence="1">
    <location>
        <begin position="115"/>
        <end position="127"/>
    </location>
</feature>
<comment type="caution">
    <text evidence="2">The sequence shown here is derived from an EMBL/GenBank/DDBJ whole genome shotgun (WGS) entry which is preliminary data.</text>
</comment>
<dbReference type="Proteomes" id="UP001295794">
    <property type="component" value="Unassembled WGS sequence"/>
</dbReference>
<evidence type="ECO:0000313" key="2">
    <source>
        <dbReference type="EMBL" id="CAK5267386.1"/>
    </source>
</evidence>
<gene>
    <name evidence="2" type="ORF">MYCIT1_LOCUS9849</name>
</gene>
<protein>
    <submittedName>
        <fullName evidence="2">Uncharacterized protein</fullName>
    </submittedName>
</protein>
<accession>A0AAD2JXY2</accession>
<evidence type="ECO:0000313" key="3">
    <source>
        <dbReference type="Proteomes" id="UP001295794"/>
    </source>
</evidence>
<organism evidence="2 3">
    <name type="scientific">Mycena citricolor</name>
    <dbReference type="NCBI Taxonomy" id="2018698"/>
    <lineage>
        <taxon>Eukaryota</taxon>
        <taxon>Fungi</taxon>
        <taxon>Dikarya</taxon>
        <taxon>Basidiomycota</taxon>
        <taxon>Agaricomycotina</taxon>
        <taxon>Agaricomycetes</taxon>
        <taxon>Agaricomycetidae</taxon>
        <taxon>Agaricales</taxon>
        <taxon>Marasmiineae</taxon>
        <taxon>Mycenaceae</taxon>
        <taxon>Mycena</taxon>
    </lineage>
</organism>
<reference evidence="2" key="1">
    <citation type="submission" date="2023-11" db="EMBL/GenBank/DDBJ databases">
        <authorList>
            <person name="De Vega J J."/>
            <person name="De Vega J J."/>
        </authorList>
    </citation>
    <scope>NUCLEOTIDE SEQUENCE</scope>
</reference>
<evidence type="ECO:0000256" key="1">
    <source>
        <dbReference type="SAM" id="MobiDB-lite"/>
    </source>
</evidence>
<dbReference type="EMBL" id="CAVNYO010000122">
    <property type="protein sequence ID" value="CAK5267386.1"/>
    <property type="molecule type" value="Genomic_DNA"/>
</dbReference>